<dbReference type="SUPFAM" id="SSF82153">
    <property type="entry name" value="FAS1 domain"/>
    <property type="match status" value="1"/>
</dbReference>
<evidence type="ECO:0000313" key="4">
    <source>
        <dbReference type="Proteomes" id="UP000826709"/>
    </source>
</evidence>
<feature type="domain" description="FAS1" evidence="2">
    <location>
        <begin position="107"/>
        <end position="204"/>
    </location>
</feature>
<dbReference type="PANTHER" id="PTHR10900">
    <property type="entry name" value="PERIOSTIN-RELATED"/>
    <property type="match status" value="1"/>
</dbReference>
<dbReference type="PANTHER" id="PTHR10900:SF77">
    <property type="entry name" value="FI19380P1"/>
    <property type="match status" value="1"/>
</dbReference>
<evidence type="ECO:0000313" key="3">
    <source>
        <dbReference type="EMBL" id="QYZ80360.1"/>
    </source>
</evidence>
<feature type="region of interest" description="Disordered" evidence="1">
    <location>
        <begin position="1"/>
        <end position="30"/>
    </location>
</feature>
<dbReference type="InterPro" id="IPR050904">
    <property type="entry name" value="Adhesion/Biosynth-related"/>
</dbReference>
<keyword evidence="4" id="KW-1185">Reference proteome</keyword>
<dbReference type="InterPro" id="IPR036378">
    <property type="entry name" value="FAS1_dom_sf"/>
</dbReference>
<dbReference type="KEGG" id="mfk:E2N92_01555"/>
<dbReference type="Gene3D" id="2.30.180.10">
    <property type="entry name" value="FAS1 domain"/>
    <property type="match status" value="1"/>
</dbReference>
<feature type="compositionally biased region" description="Low complexity" evidence="1">
    <location>
        <begin position="17"/>
        <end position="27"/>
    </location>
</feature>
<dbReference type="FunFam" id="2.30.180.10:FF:000032">
    <property type="entry name" value="Fasciclin domain-containing protein, putative"/>
    <property type="match status" value="1"/>
</dbReference>
<dbReference type="SMART" id="SM00554">
    <property type="entry name" value="FAS1"/>
    <property type="match status" value="1"/>
</dbReference>
<gene>
    <name evidence="3" type="ORF">E2N92_01555</name>
</gene>
<dbReference type="Proteomes" id="UP000826709">
    <property type="component" value="Chromosome"/>
</dbReference>
<reference evidence="3" key="2">
    <citation type="submission" date="2019-03" db="EMBL/GenBank/DDBJ databases">
        <authorList>
            <person name="Chen S.-C."/>
            <person name="Wu S.-Y."/>
            <person name="Lai M.-C."/>
        </authorList>
    </citation>
    <scope>NUCLEOTIDE SEQUENCE</scope>
    <source>
        <strain evidence="3">ML15</strain>
    </source>
</reference>
<proteinExistence type="predicted"/>
<protein>
    <submittedName>
        <fullName evidence="3">Fasciclin domain-containing protein</fullName>
    </submittedName>
</protein>
<organism evidence="3 4">
    <name type="scientific">Methanofollis formosanus</name>
    <dbReference type="NCBI Taxonomy" id="299308"/>
    <lineage>
        <taxon>Archaea</taxon>
        <taxon>Methanobacteriati</taxon>
        <taxon>Methanobacteriota</taxon>
        <taxon>Stenosarchaea group</taxon>
        <taxon>Methanomicrobia</taxon>
        <taxon>Methanomicrobiales</taxon>
        <taxon>Methanomicrobiaceae</taxon>
        <taxon>Methanofollis</taxon>
    </lineage>
</organism>
<feature type="region of interest" description="Disordered" evidence="1">
    <location>
        <begin position="210"/>
        <end position="230"/>
    </location>
</feature>
<evidence type="ECO:0000256" key="1">
    <source>
        <dbReference type="SAM" id="MobiDB-lite"/>
    </source>
</evidence>
<sequence>MVCGCTSTSPEGQTPSPTEVTTTVPVGEETETVTETETMTETVAETETMAENETEAVNETGTEADNETATTADIIGVATDAGTFTTLLTALDTADLTTALQEEGPYTVFAPNDAAFEALPAGTLDDLLANTTELTSVLQYHVVPGEYDAASLEGLETLETLEGEMLNVSITDGVVTVDGATVITADIEASNGVIHEIDAVMLPSSVAVVEEASENETTENETTENETTET</sequence>
<feature type="compositionally biased region" description="Polar residues" evidence="1">
    <location>
        <begin position="1"/>
        <end position="16"/>
    </location>
</feature>
<dbReference type="EMBL" id="CP037968">
    <property type="protein sequence ID" value="QYZ80360.1"/>
    <property type="molecule type" value="Genomic_DNA"/>
</dbReference>
<dbReference type="InterPro" id="IPR000782">
    <property type="entry name" value="FAS1_domain"/>
</dbReference>
<accession>A0A8G1A3F9</accession>
<evidence type="ECO:0000259" key="2">
    <source>
        <dbReference type="SMART" id="SM00554"/>
    </source>
</evidence>
<dbReference type="GO" id="GO:0005615">
    <property type="term" value="C:extracellular space"/>
    <property type="evidence" value="ECO:0007669"/>
    <property type="project" value="TreeGrafter"/>
</dbReference>
<feature type="compositionally biased region" description="Acidic residues" evidence="1">
    <location>
        <begin position="211"/>
        <end position="230"/>
    </location>
</feature>
<reference evidence="3" key="1">
    <citation type="journal article" date="2005" name="Int. J. Syst. Evol. Microbiol.">
        <title>Methanofollis formosanus sp. nov., isolated from a fish pond.</title>
        <authorList>
            <person name="Wu S.Y."/>
            <person name="Chen S.C."/>
            <person name="Lai M.C."/>
        </authorList>
    </citation>
    <scope>NUCLEOTIDE SEQUENCE</scope>
    <source>
        <strain evidence="3">ML15</strain>
    </source>
</reference>
<dbReference type="Pfam" id="PF02469">
    <property type="entry name" value="Fasciclin"/>
    <property type="match status" value="1"/>
</dbReference>
<dbReference type="AlphaFoldDB" id="A0A8G1A3F9"/>
<name>A0A8G1A3F9_9EURY</name>